<keyword evidence="1" id="KW-0934">Plastid</keyword>
<reference evidence="1" key="1">
    <citation type="journal article" date="2013" name="PLoS ONE">
        <title>The Plastid Genome of the Red Macroalga Grateloupia taiwanensis (Halymeniaceae).</title>
        <authorList>
            <person name="Depriest M.S."/>
            <person name="Bhattacharya D."/>
            <person name="Lopez-Bautista J.M."/>
        </authorList>
    </citation>
    <scope>NUCLEOTIDE SEQUENCE</scope>
</reference>
<proteinExistence type="predicted"/>
<geneLocation type="plastid" evidence="1"/>
<reference evidence="1" key="2">
    <citation type="submission" date="2013-04" db="EMBL/GenBank/DDBJ databases">
        <authorList>
            <person name="DePriest M.S.Jr."/>
            <person name="Bhattacharya D."/>
            <person name="Lopez-Bautista J.M."/>
        </authorList>
    </citation>
    <scope>NUCLEOTIDE SEQUENCE</scope>
</reference>
<evidence type="ECO:0000313" key="1">
    <source>
        <dbReference type="EMBL" id="AGO19793.1"/>
    </source>
</evidence>
<name>R9XZD4_9FLOR</name>
<dbReference type="AlphaFoldDB" id="R9XZD4"/>
<accession>R9XZD4</accession>
<dbReference type="GeneID" id="16017092"/>
<protein>
    <submittedName>
        <fullName evidence="1">Uncharacterized protein</fullName>
    </submittedName>
</protein>
<dbReference type="EMBL" id="KC894740">
    <property type="protein sequence ID" value="AGO19793.1"/>
    <property type="molecule type" value="Genomic_DNA"/>
</dbReference>
<gene>
    <name evidence="1" type="primary">orf21</name>
</gene>
<organism evidence="1">
    <name type="scientific">Phyllymenia taiwanensis</name>
    <dbReference type="NCBI Taxonomy" id="1260292"/>
    <lineage>
        <taxon>Eukaryota</taxon>
        <taxon>Rhodophyta</taxon>
        <taxon>Florideophyceae</taxon>
        <taxon>Rhodymeniophycidae</taxon>
        <taxon>Halymeniales</taxon>
        <taxon>Halymeniaceae</taxon>
        <taxon>Phyllymenia</taxon>
    </lineage>
</organism>
<sequence>MFSIYISSSIDHFGFQIYSLYNLLMYLYNLSFF</sequence>
<dbReference type="RefSeq" id="YP_008144804.1">
    <property type="nucleotide sequence ID" value="NC_021618.1"/>
</dbReference>